<dbReference type="InterPro" id="IPR046667">
    <property type="entry name" value="DUF6537"/>
</dbReference>
<keyword evidence="2" id="KW-0479">Metal-binding</keyword>
<dbReference type="InterPro" id="IPR002869">
    <property type="entry name" value="Pyrv_flavodox_OxRed_cen"/>
</dbReference>
<dbReference type="NCBIfam" id="NF009589">
    <property type="entry name" value="PRK13030.1"/>
    <property type="match status" value="1"/>
</dbReference>
<dbReference type="InterPro" id="IPR017896">
    <property type="entry name" value="4Fe4S_Fe-S-bd"/>
</dbReference>
<dbReference type="Pfam" id="PF02775">
    <property type="entry name" value="TPP_enzyme_C"/>
    <property type="match status" value="1"/>
</dbReference>
<keyword evidence="9" id="KW-1185">Reference proteome</keyword>
<keyword evidence="4" id="KW-0560">Oxidoreductase</keyword>
<keyword evidence="3" id="KW-0249">Electron transport</keyword>
<dbReference type="InterPro" id="IPR051457">
    <property type="entry name" value="2-oxoacid:Fd_oxidoreductase"/>
</dbReference>
<evidence type="ECO:0000256" key="5">
    <source>
        <dbReference type="ARBA" id="ARBA00023004"/>
    </source>
</evidence>
<evidence type="ECO:0000313" key="8">
    <source>
        <dbReference type="EMBL" id="AMP11782.1"/>
    </source>
</evidence>
<dbReference type="SUPFAM" id="SSF52518">
    <property type="entry name" value="Thiamin diphosphate-binding fold (THDP-binding)"/>
    <property type="match status" value="2"/>
</dbReference>
<proteinExistence type="predicted"/>
<dbReference type="Pfam" id="PF20169">
    <property type="entry name" value="DUF6537"/>
    <property type="match status" value="1"/>
</dbReference>
<dbReference type="AlphaFoldDB" id="A0A127QQ93"/>
<keyword evidence="2" id="KW-0004">4Fe-4S</keyword>
<dbReference type="Gene3D" id="3.40.920.10">
    <property type="entry name" value="Pyruvate-ferredoxin oxidoreductase, PFOR, domain III"/>
    <property type="match status" value="1"/>
</dbReference>
<name>A0A127QQ93_9BURK</name>
<dbReference type="EMBL" id="CP013235">
    <property type="protein sequence ID" value="AMP11782.1"/>
    <property type="molecule type" value="Genomic_DNA"/>
</dbReference>
<dbReference type="GO" id="GO:0016625">
    <property type="term" value="F:oxidoreductase activity, acting on the aldehyde or oxo group of donors, iron-sulfur protein as acceptor"/>
    <property type="evidence" value="ECO:0007669"/>
    <property type="project" value="UniProtKB-ARBA"/>
</dbReference>
<dbReference type="GO" id="GO:0030976">
    <property type="term" value="F:thiamine pyrophosphate binding"/>
    <property type="evidence" value="ECO:0007669"/>
    <property type="project" value="InterPro"/>
</dbReference>
<dbReference type="PANTHER" id="PTHR48084">
    <property type="entry name" value="2-OXOGLUTARATE OXIDOREDUCTASE SUBUNIT KORB-RELATED"/>
    <property type="match status" value="1"/>
</dbReference>
<sequence>MNAPLKTAQALLPTQSAQASEAGNISLDDKFTLERGRAFMTGTQAIIRLPMLQRQRDVLVGLNTAGYVTGYRGSPLGSIDMTAAKAKKYLEAHHVKFHPGMNEDLAATSVWGTQQVNLFPGAQYDGVFGLWYGKGPGVDRCGDVFKHANMAGTSKHGGVLVLAGDDHAAKSSTTAHQSEHILKACGIPVLYPSSVQEYLDYGMHGWAMSRYTGLWVSMKCVTDLVESGASVDLDPDRVKIVLPTAADLELPPDGLNIRLPDTVLGQEARMNNYKWYAALAYARVNKLNQIIWDSPRAKIGIITAGKSYLDTRQALADLGIDENVARDIGIRLYKIGMTWPLEAEGVREFAQGLEEILVVEEKRQILEYQVKEELYNWRDDVRPRVVGKFDDTGEWSNRTGEGHGDWLLPATYELNPAQIARAIATRISKYFAGHPVAQRVQQRVAYLEAKEALLNISSKPDPAKDRVPHFCSGCPHNTSTKLPDGSRGLAGIGCHYMVLWMDRESSTFTHMGGEGVTWVGQAPFTSEKHVFANLGDGTYFHSGLLAIRASVAAKVNITYKILFNDAVAMTGGQAFDGPLDPAMISRQIAAEGVTPIIVVTDEPEKYGSSMDWAPGVTIRHRSELDAVQRELREIEGCSAMIYDQTCASEKRRRRKRNEYPDPAKRAVINEAVCEGCGDCSVQSNCLSVEPLETEFGRKRQINQSSCNKDFSCVTGFCPSFVTVEGGSLKKPAKVTVAAGVAEAPVASLPEPILPNTEKPYGILVTGIGGTGVVTIGQILAMAAHVEGKGCSVLDMSGLAQKGGPVMSHVRLADHPDDIYSTRVGTGDADLVIGCDSIVSANRDALSRMGEGRTYAAINSTRTPTAAFVKNPDWQFPDAAAEQDIRAACGSDRVEFIDAGRIATALMGDAIATNMFMLGYAWQKGWVPLTEASLMRAIELNALQVAFNKQAFVWGRTAACDMASLEKRTRLSDTPAQVIEFKRAPNLDDLIKRRVAVLTSYQDAAYAEQYRSFVEQVAAAERQLPQTDGARAAQRLSMAVATYLFKLMAYKDEYEVARLYTDGAFKAKVAGMFEGDYKLKFHLAPPLLAKHDAHGHLIKQEFGPWMMRAFGMLAKLKFLRGGAFDIFGYTAERKEERSSIARYKETVASLLTKLSVDNLSAAVAIASIPEEIRGYGHVKERHLTAARAKEAQLLAQFHNPAAEKKGELARSIAA</sequence>
<reference evidence="8 9" key="1">
    <citation type="submission" date="2015-11" db="EMBL/GenBank/DDBJ databases">
        <title>Exploring the genomic traits of fungus-feeding bacterial genus Collimonas.</title>
        <authorList>
            <person name="Song C."/>
            <person name="Schmidt R."/>
            <person name="de Jager V."/>
            <person name="Krzyzanowska D."/>
            <person name="Jongedijk E."/>
            <person name="Cankar K."/>
            <person name="Beekwilder J."/>
            <person name="van Veen A."/>
            <person name="de Boer W."/>
            <person name="van Veen J.A."/>
            <person name="Garbeva P."/>
        </authorList>
    </citation>
    <scope>NUCLEOTIDE SEQUENCE [LARGE SCALE GENOMIC DNA]</scope>
    <source>
        <strain evidence="8 9">Ter282</strain>
    </source>
</reference>
<evidence type="ECO:0000256" key="2">
    <source>
        <dbReference type="ARBA" id="ARBA00022485"/>
    </source>
</evidence>
<evidence type="ECO:0000256" key="3">
    <source>
        <dbReference type="ARBA" id="ARBA00022982"/>
    </source>
</evidence>
<keyword evidence="5" id="KW-0408">Iron</keyword>
<dbReference type="InterPro" id="IPR029061">
    <property type="entry name" value="THDP-binding"/>
</dbReference>
<dbReference type="GO" id="GO:0045333">
    <property type="term" value="P:cellular respiration"/>
    <property type="evidence" value="ECO:0007669"/>
    <property type="project" value="UniProtKB-ARBA"/>
</dbReference>
<dbReference type="InterPro" id="IPR011766">
    <property type="entry name" value="TPP_enzyme_TPP-bd"/>
</dbReference>
<protein>
    <submittedName>
        <fullName evidence="8">Thiamine pyrophosphate enzyme, C-terminal TPP binding domain protein</fullName>
    </submittedName>
</protein>
<dbReference type="InterPro" id="IPR019752">
    <property type="entry name" value="Pyrv/ketoisovalerate_OxRed_cat"/>
</dbReference>
<evidence type="ECO:0000256" key="6">
    <source>
        <dbReference type="ARBA" id="ARBA00023014"/>
    </source>
</evidence>
<dbReference type="InterPro" id="IPR002880">
    <property type="entry name" value="Pyrv_Fd/Flavodoxin_OxRdtase_N"/>
</dbReference>
<dbReference type="Pfam" id="PF01558">
    <property type="entry name" value="POR"/>
    <property type="match status" value="1"/>
</dbReference>
<dbReference type="SUPFAM" id="SSF53323">
    <property type="entry name" value="Pyruvate-ferredoxin oxidoreductase, PFOR, domain III"/>
    <property type="match status" value="1"/>
</dbReference>
<dbReference type="InterPro" id="IPR009014">
    <property type="entry name" value="Transketo_C/PFOR_II"/>
</dbReference>
<feature type="domain" description="4Fe-4S ferredoxin-type" evidence="7">
    <location>
        <begin position="664"/>
        <end position="696"/>
    </location>
</feature>
<dbReference type="SUPFAM" id="SSF52922">
    <property type="entry name" value="TK C-terminal domain-like"/>
    <property type="match status" value="1"/>
</dbReference>
<evidence type="ECO:0000256" key="4">
    <source>
        <dbReference type="ARBA" id="ARBA00023002"/>
    </source>
</evidence>
<dbReference type="PROSITE" id="PS51379">
    <property type="entry name" value="4FE4S_FER_2"/>
    <property type="match status" value="1"/>
</dbReference>
<accession>A0A127QQ93</accession>
<dbReference type="RefSeq" id="WP_061537447.1">
    <property type="nucleotide sequence ID" value="NZ_CP013235.1"/>
</dbReference>
<dbReference type="NCBIfam" id="NF009588">
    <property type="entry name" value="PRK13029.1"/>
    <property type="match status" value="1"/>
</dbReference>
<dbReference type="CDD" id="cd07034">
    <property type="entry name" value="TPP_PYR_PFOR_IOR-alpha_like"/>
    <property type="match status" value="1"/>
</dbReference>
<organism evidence="8 9">
    <name type="scientific">Collimonas arenae</name>
    <dbReference type="NCBI Taxonomy" id="279058"/>
    <lineage>
        <taxon>Bacteria</taxon>
        <taxon>Pseudomonadati</taxon>
        <taxon>Pseudomonadota</taxon>
        <taxon>Betaproteobacteria</taxon>
        <taxon>Burkholderiales</taxon>
        <taxon>Oxalobacteraceae</taxon>
        <taxon>Collimonas</taxon>
    </lineage>
</organism>
<keyword evidence="6" id="KW-0411">Iron-sulfur</keyword>
<dbReference type="GO" id="GO:0044281">
    <property type="term" value="P:small molecule metabolic process"/>
    <property type="evidence" value="ECO:0007669"/>
    <property type="project" value="UniProtKB-ARBA"/>
</dbReference>
<dbReference type="Proteomes" id="UP000071778">
    <property type="component" value="Chromosome"/>
</dbReference>
<evidence type="ECO:0000256" key="1">
    <source>
        <dbReference type="ARBA" id="ARBA00022448"/>
    </source>
</evidence>
<dbReference type="GO" id="GO:0051539">
    <property type="term" value="F:4 iron, 4 sulfur cluster binding"/>
    <property type="evidence" value="ECO:0007669"/>
    <property type="project" value="UniProtKB-KW"/>
</dbReference>
<dbReference type="Gene3D" id="3.40.50.970">
    <property type="match status" value="1"/>
</dbReference>
<dbReference type="PATRIC" id="fig|279058.18.peg.4055"/>
<keyword evidence="1" id="KW-0813">Transport</keyword>
<evidence type="ECO:0000259" key="7">
    <source>
        <dbReference type="PROSITE" id="PS51379"/>
    </source>
</evidence>
<gene>
    <name evidence="8" type="ORF">CAter282_4122</name>
</gene>
<dbReference type="PANTHER" id="PTHR48084:SF3">
    <property type="entry name" value="SUBUNIT OF PYRUVATE:FLAVODOXIN OXIDOREDUCTASE"/>
    <property type="match status" value="1"/>
</dbReference>
<evidence type="ECO:0000313" key="9">
    <source>
        <dbReference type="Proteomes" id="UP000071778"/>
    </source>
</evidence>